<dbReference type="Proteomes" id="UP000035199">
    <property type="component" value="Chromosome"/>
</dbReference>
<dbReference type="STRING" id="571915.CMUST_10690"/>
<reference evidence="2" key="2">
    <citation type="submission" date="2015-05" db="EMBL/GenBank/DDBJ databases">
        <title>Complete genome sequence of Corynebacterium mustelae DSM 45274, isolated from various tissues of a male ferret with lethal sepsis.</title>
        <authorList>
            <person name="Ruckert C."/>
            <person name="Albersmeier A."/>
            <person name="Winkler A."/>
            <person name="Tauch A."/>
        </authorList>
    </citation>
    <scope>NUCLEOTIDE SEQUENCE [LARGE SCALE GENOMIC DNA]</scope>
    <source>
        <strain evidence="2">DSM 45274</strain>
    </source>
</reference>
<name>A0A0G3GZ53_9CORY</name>
<dbReference type="EMBL" id="CP011542">
    <property type="protein sequence ID" value="AKK06454.1"/>
    <property type="molecule type" value="Genomic_DNA"/>
</dbReference>
<dbReference type="OrthoDB" id="357957at2"/>
<accession>A0A0G3GZ53</accession>
<organism evidence="1 2">
    <name type="scientific">Corynebacterium mustelae</name>
    <dbReference type="NCBI Taxonomy" id="571915"/>
    <lineage>
        <taxon>Bacteria</taxon>
        <taxon>Bacillati</taxon>
        <taxon>Actinomycetota</taxon>
        <taxon>Actinomycetes</taxon>
        <taxon>Mycobacteriales</taxon>
        <taxon>Corynebacteriaceae</taxon>
        <taxon>Corynebacterium</taxon>
    </lineage>
</organism>
<sequence>MRPISITEYTETTTELIPKTTFFTNSDCENNEAENTAVCVTEEADETSPGGKRQYHWTFSRLDADSVQVTVADSTVTTLGTLALPDPFGDSTIDIIPLPDADRVVISLAAGQDGSQDYCVQFDGQKLTTAYEFRPELTFMFSVGNHVICADFYDEKLAVLSYPDFTCEIEREFQDLDETCLTNIWKITDSIAVMCTDAGRFYAITIPTLEVIGEIVITGHEPQPDELGINSSNISSMKISDDEVIFNKTWFDRNAQQLATANIHVGKEEFCRLISDRVL</sequence>
<proteinExistence type="predicted"/>
<evidence type="ECO:0000313" key="2">
    <source>
        <dbReference type="Proteomes" id="UP000035199"/>
    </source>
</evidence>
<gene>
    <name evidence="1" type="ORF">CMUST_10690</name>
</gene>
<protein>
    <submittedName>
        <fullName evidence="1">Uncharacterized protein</fullName>
    </submittedName>
</protein>
<evidence type="ECO:0000313" key="1">
    <source>
        <dbReference type="EMBL" id="AKK06454.1"/>
    </source>
</evidence>
<reference evidence="1 2" key="1">
    <citation type="journal article" date="2015" name="Genome Announc.">
        <title>Complete Genome Sequence of the Type Strain Corynebacterium mustelae DSM 45274, Isolated from Various Tissues of a Male Ferret with Lethal Sepsis.</title>
        <authorList>
            <person name="Ruckert C."/>
            <person name="Eimer J."/>
            <person name="Winkler A."/>
            <person name="Tauch A."/>
        </authorList>
    </citation>
    <scope>NUCLEOTIDE SEQUENCE [LARGE SCALE GENOMIC DNA]</scope>
    <source>
        <strain evidence="1 2">DSM 45274</strain>
    </source>
</reference>
<dbReference type="PATRIC" id="fig|571915.4.peg.2275"/>
<dbReference type="RefSeq" id="WP_047262479.1">
    <property type="nucleotide sequence ID" value="NZ_CP011542.1"/>
</dbReference>
<keyword evidence="2" id="KW-1185">Reference proteome</keyword>
<dbReference type="KEGG" id="cmv:CMUST_10690"/>
<dbReference type="AlphaFoldDB" id="A0A0G3GZ53"/>